<feature type="domain" description="Erythromycin biosynthesis protein CIII-like N-terminal" evidence="5">
    <location>
        <begin position="22"/>
        <end position="222"/>
    </location>
</feature>
<protein>
    <submittedName>
        <fullName evidence="6">Nucleotide disphospho-sugar-binding domain-containing protein</fullName>
    </submittedName>
</protein>
<dbReference type="Pfam" id="PF06722">
    <property type="entry name" value="EryCIII-like_C"/>
    <property type="match status" value="1"/>
</dbReference>
<dbReference type="Gene3D" id="3.40.50.2000">
    <property type="entry name" value="Glycogen Phosphorylase B"/>
    <property type="match status" value="2"/>
</dbReference>
<evidence type="ECO:0000256" key="2">
    <source>
        <dbReference type="ARBA" id="ARBA00022676"/>
    </source>
</evidence>
<keyword evidence="7" id="KW-1185">Reference proteome</keyword>
<reference evidence="7" key="1">
    <citation type="journal article" date="2019" name="Int. J. Syst. Evol. Microbiol.">
        <title>The Global Catalogue of Microorganisms (GCM) 10K type strain sequencing project: providing services to taxonomists for standard genome sequencing and annotation.</title>
        <authorList>
            <consortium name="The Broad Institute Genomics Platform"/>
            <consortium name="The Broad Institute Genome Sequencing Center for Infectious Disease"/>
            <person name="Wu L."/>
            <person name="Ma J."/>
        </authorList>
    </citation>
    <scope>NUCLEOTIDE SEQUENCE [LARGE SCALE GENOMIC DNA]</scope>
    <source>
        <strain evidence="7">KCTC 32255</strain>
    </source>
</reference>
<organism evidence="6 7">
    <name type="scientific">Haloechinothrix salitolerans</name>
    <dbReference type="NCBI Taxonomy" id="926830"/>
    <lineage>
        <taxon>Bacteria</taxon>
        <taxon>Bacillati</taxon>
        <taxon>Actinomycetota</taxon>
        <taxon>Actinomycetes</taxon>
        <taxon>Pseudonocardiales</taxon>
        <taxon>Pseudonocardiaceae</taxon>
        <taxon>Haloechinothrix</taxon>
    </lineage>
</organism>
<evidence type="ECO:0000259" key="5">
    <source>
        <dbReference type="Pfam" id="PF21036"/>
    </source>
</evidence>
<dbReference type="PANTHER" id="PTHR48050">
    <property type="entry name" value="STEROL 3-BETA-GLUCOSYLTRANSFERASE"/>
    <property type="match status" value="1"/>
</dbReference>
<dbReference type="PANTHER" id="PTHR48050:SF13">
    <property type="entry name" value="STEROL 3-BETA-GLUCOSYLTRANSFERASE UGT80A2"/>
    <property type="match status" value="1"/>
</dbReference>
<evidence type="ECO:0000313" key="6">
    <source>
        <dbReference type="EMBL" id="MFC6866762.1"/>
    </source>
</evidence>
<sequence>MRILFMPAPAIGHAFPLVPLAWAFRNAGHDVVFVTGADAVSVAQAGLPVYDALPGFGSAELEAQFATAVPEIFAPIQASSTEEHLAAMNERKPLILAAWDPVVDQHVALAERLAPDLVVYDPIFGVGPIVAALCGVPAVAHGIGIFRYTPDMLRELPAAVALQRHGVTVPDGITTIDVAPPSLAEGPASPVAMRYTPYSGGGVLPDWLLTPPERPRIAVTVGSLVPRTQGFAYVERIAAAAKKVDAEFVVTLGDSWEEQPHWLPPNIRTTGWVPLSALLRTCAAVIHHGGDGTVLTSCAMGVPQLVLPNGPDRLVNAEVLRARGAAHVVRDDELDHTVIDQLLADGDLHGVASELREEIASLPGPAAIASDLLGQR</sequence>
<evidence type="ECO:0000313" key="7">
    <source>
        <dbReference type="Proteomes" id="UP001596337"/>
    </source>
</evidence>
<evidence type="ECO:0000259" key="4">
    <source>
        <dbReference type="Pfam" id="PF06722"/>
    </source>
</evidence>
<dbReference type="InterPro" id="IPR002213">
    <property type="entry name" value="UDP_glucos_trans"/>
</dbReference>
<evidence type="ECO:0000256" key="3">
    <source>
        <dbReference type="ARBA" id="ARBA00022679"/>
    </source>
</evidence>
<dbReference type="InterPro" id="IPR010610">
    <property type="entry name" value="EryCIII-like_C"/>
</dbReference>
<dbReference type="InterPro" id="IPR048284">
    <property type="entry name" value="EryCIII-like_N"/>
</dbReference>
<dbReference type="Proteomes" id="UP001596337">
    <property type="component" value="Unassembled WGS sequence"/>
</dbReference>
<dbReference type="InterPro" id="IPR050426">
    <property type="entry name" value="Glycosyltransferase_28"/>
</dbReference>
<proteinExistence type="inferred from homology"/>
<dbReference type="Pfam" id="PF21036">
    <property type="entry name" value="EryCIII-like_N"/>
    <property type="match status" value="1"/>
</dbReference>
<dbReference type="CDD" id="cd03784">
    <property type="entry name" value="GT1_Gtf-like"/>
    <property type="match status" value="1"/>
</dbReference>
<accession>A0ABW2BWW5</accession>
<keyword evidence="2" id="KW-0328">Glycosyltransferase</keyword>
<keyword evidence="3" id="KW-0808">Transferase</keyword>
<dbReference type="RefSeq" id="WP_345405704.1">
    <property type="nucleotide sequence ID" value="NZ_BAABLA010000121.1"/>
</dbReference>
<gene>
    <name evidence="6" type="ORF">ACFQGD_06345</name>
</gene>
<dbReference type="EMBL" id="JBHSXX010000001">
    <property type="protein sequence ID" value="MFC6866762.1"/>
    <property type="molecule type" value="Genomic_DNA"/>
</dbReference>
<name>A0ABW2BWW5_9PSEU</name>
<dbReference type="SUPFAM" id="SSF53756">
    <property type="entry name" value="UDP-Glycosyltransferase/glycogen phosphorylase"/>
    <property type="match status" value="1"/>
</dbReference>
<comment type="caution">
    <text evidence="6">The sequence shown here is derived from an EMBL/GenBank/DDBJ whole genome shotgun (WGS) entry which is preliminary data.</text>
</comment>
<feature type="domain" description="Erythromycin biosynthesis protein CIII-like C-terminal" evidence="4">
    <location>
        <begin position="237"/>
        <end position="372"/>
    </location>
</feature>
<evidence type="ECO:0000256" key="1">
    <source>
        <dbReference type="ARBA" id="ARBA00006962"/>
    </source>
</evidence>
<comment type="similarity">
    <text evidence="1">Belongs to the glycosyltransferase 28 family.</text>
</comment>